<keyword evidence="3" id="KW-1185">Reference proteome</keyword>
<evidence type="ECO:0008006" key="4">
    <source>
        <dbReference type="Google" id="ProtNLM"/>
    </source>
</evidence>
<dbReference type="Proteomes" id="UP001139263">
    <property type="component" value="Unassembled WGS sequence"/>
</dbReference>
<evidence type="ECO:0000313" key="3">
    <source>
        <dbReference type="Proteomes" id="UP001139263"/>
    </source>
</evidence>
<dbReference type="InterPro" id="IPR036986">
    <property type="entry name" value="S4_RNA-bd_sf"/>
</dbReference>
<comment type="caution">
    <text evidence="2">The sequence shown here is derived from an EMBL/GenBank/DDBJ whole genome shotgun (WGS) entry which is preliminary data.</text>
</comment>
<dbReference type="PROSITE" id="PS50889">
    <property type="entry name" value="S4"/>
    <property type="match status" value="1"/>
</dbReference>
<dbReference type="Pfam" id="PF13275">
    <property type="entry name" value="S4_2"/>
    <property type="match status" value="1"/>
</dbReference>
<gene>
    <name evidence="2" type="ORF">MM817_01549</name>
</gene>
<dbReference type="CDD" id="cd00165">
    <property type="entry name" value="S4"/>
    <property type="match status" value="1"/>
</dbReference>
<organism evidence="2 3">
    <name type="scientific">Sulfoacidibacillus ferrooxidans</name>
    <dbReference type="NCBI Taxonomy" id="2005001"/>
    <lineage>
        <taxon>Bacteria</taxon>
        <taxon>Bacillati</taxon>
        <taxon>Bacillota</taxon>
        <taxon>Bacilli</taxon>
        <taxon>Bacillales</taxon>
        <taxon>Alicyclobacillaceae</taxon>
        <taxon>Sulfoacidibacillus</taxon>
    </lineage>
</organism>
<dbReference type="GO" id="GO:0003723">
    <property type="term" value="F:RNA binding"/>
    <property type="evidence" value="ECO:0007669"/>
    <property type="project" value="UniProtKB-KW"/>
</dbReference>
<dbReference type="SUPFAM" id="SSF55174">
    <property type="entry name" value="Alpha-L RNA-binding motif"/>
    <property type="match status" value="1"/>
</dbReference>
<evidence type="ECO:0000256" key="1">
    <source>
        <dbReference type="PROSITE-ProRule" id="PRU00182"/>
    </source>
</evidence>
<sequence length="74" mass="8219">MIKLEIDTPYITLQQALKLSGIIGSGGSAKAILQQNLVLVNDIPEQRRGRKLIPGDQVIVFDETLLIEKSNHEH</sequence>
<keyword evidence="1" id="KW-0694">RNA-binding</keyword>
<evidence type="ECO:0000313" key="2">
    <source>
        <dbReference type="EMBL" id="MCI0183276.1"/>
    </source>
</evidence>
<dbReference type="EMBL" id="JALBUF010000004">
    <property type="protein sequence ID" value="MCI0183276.1"/>
    <property type="molecule type" value="Genomic_DNA"/>
</dbReference>
<reference evidence="2" key="1">
    <citation type="submission" date="2022-03" db="EMBL/GenBank/DDBJ databases">
        <title>Draft Genome Sequence of Firmicute Strain S0AB, a Heterotrophic Iron/Sulfur-Oxidizing Extreme Acidophile.</title>
        <authorList>
            <person name="Vergara E."/>
            <person name="Pakostova E."/>
            <person name="Johnson D.B."/>
            <person name="Holmes D.S."/>
        </authorList>
    </citation>
    <scope>NUCLEOTIDE SEQUENCE</scope>
    <source>
        <strain evidence="2">S0AB</strain>
    </source>
</reference>
<dbReference type="Gene3D" id="3.10.290.10">
    <property type="entry name" value="RNA-binding S4 domain"/>
    <property type="match status" value="1"/>
</dbReference>
<accession>A0A9X1V823</accession>
<dbReference type="RefSeq" id="WP_241713340.1">
    <property type="nucleotide sequence ID" value="NZ_JALBUF010000004.1"/>
</dbReference>
<name>A0A9X1V823_9BACL</name>
<dbReference type="AlphaFoldDB" id="A0A9X1V823"/>
<proteinExistence type="predicted"/>
<protein>
    <recommendedName>
        <fullName evidence="4">RNA-binding protein</fullName>
    </recommendedName>
</protein>